<sequence length="252" mass="29697">MNKIIVLLTLHFFSLPMFSQDSNNLIDKTTENKTLDFSKVFIGEKFKTDDRTQESQRTEPIGFFGDSYQRFYIHFISVVQNTNNPLEYFVFGKTKLKDNISTFQGIIQIKEIEELIRHEYPEFTHGKINGTYSFYEDTKKNGSGKFEGIFHSYWLIDEENEVEYDAMMIGADGYSNNMFNGYWISYKTGKEYQCNWGDYRIPESGDLDMGAGEFFPNDQYMNKGWQTYLDQFGDPDKPETQKAREVENAKWW</sequence>
<name>A0AA51RAU6_9BACT</name>
<organism evidence="3 4">
    <name type="scientific">Marivirga salinarum</name>
    <dbReference type="NCBI Taxonomy" id="3059078"/>
    <lineage>
        <taxon>Bacteria</taxon>
        <taxon>Pseudomonadati</taxon>
        <taxon>Bacteroidota</taxon>
        <taxon>Cytophagia</taxon>
        <taxon>Cytophagales</taxon>
        <taxon>Marivirgaceae</taxon>
        <taxon>Marivirga</taxon>
    </lineage>
</organism>
<accession>A0AA51RAU6</accession>
<feature type="region of interest" description="Disordered" evidence="1">
    <location>
        <begin position="233"/>
        <end position="252"/>
    </location>
</feature>
<keyword evidence="2" id="KW-0732">Signal</keyword>
<evidence type="ECO:0000313" key="4">
    <source>
        <dbReference type="Proteomes" id="UP001230496"/>
    </source>
</evidence>
<dbReference type="KEGG" id="msaa:QYS49_38610"/>
<gene>
    <name evidence="3" type="ORF">QYS49_38610</name>
</gene>
<evidence type="ECO:0000256" key="1">
    <source>
        <dbReference type="SAM" id="MobiDB-lite"/>
    </source>
</evidence>
<feature type="chain" id="PRO_5041456991" evidence="2">
    <location>
        <begin position="20"/>
        <end position="252"/>
    </location>
</feature>
<dbReference type="Proteomes" id="UP001230496">
    <property type="component" value="Chromosome"/>
</dbReference>
<proteinExistence type="predicted"/>
<feature type="compositionally biased region" description="Basic and acidic residues" evidence="1">
    <location>
        <begin position="234"/>
        <end position="252"/>
    </location>
</feature>
<protein>
    <submittedName>
        <fullName evidence="3">Uncharacterized protein</fullName>
    </submittedName>
</protein>
<keyword evidence="4" id="KW-1185">Reference proteome</keyword>
<dbReference type="RefSeq" id="WP_308348798.1">
    <property type="nucleotide sequence ID" value="NZ_CP129971.1"/>
</dbReference>
<evidence type="ECO:0000313" key="3">
    <source>
        <dbReference type="EMBL" id="WMN11506.1"/>
    </source>
</evidence>
<feature type="signal peptide" evidence="2">
    <location>
        <begin position="1"/>
        <end position="19"/>
    </location>
</feature>
<dbReference type="AlphaFoldDB" id="A0AA51RAU6"/>
<evidence type="ECO:0000256" key="2">
    <source>
        <dbReference type="SAM" id="SignalP"/>
    </source>
</evidence>
<reference evidence="3 4" key="1">
    <citation type="submission" date="2023-08" db="EMBL/GenBank/DDBJ databases">
        <title>Comparative genomics and taxonomic characterization of three novel marine species of genus Marivirga.</title>
        <authorList>
            <person name="Muhammad N."/>
            <person name="Kim S.-G."/>
        </authorList>
    </citation>
    <scope>NUCLEOTIDE SEQUENCE [LARGE SCALE GENOMIC DNA]</scope>
    <source>
        <strain evidence="3 4">BDSF4-3</strain>
    </source>
</reference>
<dbReference type="EMBL" id="CP129971">
    <property type="protein sequence ID" value="WMN11506.1"/>
    <property type="molecule type" value="Genomic_DNA"/>
</dbReference>